<evidence type="ECO:0000313" key="2">
    <source>
        <dbReference type="EMBL" id="MBY0758509.1"/>
    </source>
</evidence>
<protein>
    <submittedName>
        <fullName evidence="2">Uncharacterized protein</fullName>
    </submittedName>
</protein>
<dbReference type="RefSeq" id="WP_087203289.1">
    <property type="nucleotide sequence ID" value="NZ_CP173660.1"/>
</dbReference>
<reference evidence="2 3" key="1">
    <citation type="journal article" date="2020" name="New Microbes New Infect">
        <title>Sellimonas caecigallum sp. nov., description and genome sequence of a new member of the Sellimonas genus isolated from the cecum of feral chicken.</title>
        <authorList>
            <person name="Wongkuna S."/>
            <person name="Ghimire S."/>
            <person name="Antony L."/>
            <person name="Chankhamhaengdecha S."/>
            <person name="Janvilisri T."/>
            <person name="Scaria J."/>
        </authorList>
    </citation>
    <scope>NUCLEOTIDE SEQUENCE [LARGE SCALE GENOMIC DNA]</scope>
    <source>
        <strain evidence="2 3">SW451</strain>
    </source>
</reference>
<comment type="caution">
    <text evidence="2">The sequence shown here is derived from an EMBL/GenBank/DDBJ whole genome shotgun (WGS) entry which is preliminary data.</text>
</comment>
<evidence type="ECO:0000313" key="3">
    <source>
        <dbReference type="Proteomes" id="UP000779049"/>
    </source>
</evidence>
<organism evidence="2 3">
    <name type="scientific">Sellimonas caecigallum</name>
    <dbReference type="NCBI Taxonomy" id="2592333"/>
    <lineage>
        <taxon>Bacteria</taxon>
        <taxon>Bacillati</taxon>
        <taxon>Bacillota</taxon>
        <taxon>Clostridia</taxon>
        <taxon>Lachnospirales</taxon>
        <taxon>Lachnospiraceae</taxon>
        <taxon>Sellimonas</taxon>
    </lineage>
</organism>
<name>A0ABS7L665_9FIRM</name>
<proteinExistence type="predicted"/>
<gene>
    <name evidence="2" type="ORF">FLB61_05300</name>
</gene>
<sequence>MRGTEKQIKWAEELVERFNEEMESLIAMIPEKEKQDIIRDLILNKYNKLFSEAYAGDIIDAMKNLNNLHGREYYSMLTSAFRVSATELSMKVKNEILKK</sequence>
<feature type="coiled-coil region" evidence="1">
    <location>
        <begin position="1"/>
        <end position="35"/>
    </location>
</feature>
<dbReference type="EMBL" id="VIRV01000005">
    <property type="protein sequence ID" value="MBY0758509.1"/>
    <property type="molecule type" value="Genomic_DNA"/>
</dbReference>
<evidence type="ECO:0000256" key="1">
    <source>
        <dbReference type="SAM" id="Coils"/>
    </source>
</evidence>
<keyword evidence="1" id="KW-0175">Coiled coil</keyword>
<dbReference type="Proteomes" id="UP000779049">
    <property type="component" value="Unassembled WGS sequence"/>
</dbReference>
<accession>A0ABS7L665</accession>
<keyword evidence="3" id="KW-1185">Reference proteome</keyword>